<name>A0ABT3DG01_9BACI</name>
<protein>
    <recommendedName>
        <fullName evidence="3">Molecular chaperone DnaJ</fullName>
    </recommendedName>
</protein>
<dbReference type="SUPFAM" id="SSF57938">
    <property type="entry name" value="DnaJ/Hsp40 cysteine-rich domain"/>
    <property type="match status" value="1"/>
</dbReference>
<dbReference type="Proteomes" id="UP001526147">
    <property type="component" value="Unassembled WGS sequence"/>
</dbReference>
<evidence type="ECO:0000313" key="1">
    <source>
        <dbReference type="EMBL" id="MCV9885902.1"/>
    </source>
</evidence>
<dbReference type="InterPro" id="IPR036410">
    <property type="entry name" value="HSP_DnaJ_Cys-rich_dom_sf"/>
</dbReference>
<keyword evidence="2" id="KW-1185">Reference proteome</keyword>
<comment type="caution">
    <text evidence="1">The sequence shown here is derived from an EMBL/GenBank/DDBJ whole genome shotgun (WGS) entry which is preliminary data.</text>
</comment>
<dbReference type="RefSeq" id="WP_264142599.1">
    <property type="nucleotide sequence ID" value="NZ_JAOYEY010000035.1"/>
</dbReference>
<reference evidence="1 2" key="1">
    <citation type="submission" date="2022-10" db="EMBL/GenBank/DDBJ databases">
        <title>Draft genome assembly of moderately radiation resistant bacterium Metabacillus halosaccharovorans.</title>
        <authorList>
            <person name="Pal S."/>
            <person name="Gopinathan A."/>
        </authorList>
    </citation>
    <scope>NUCLEOTIDE SEQUENCE [LARGE SCALE GENOMIC DNA]</scope>
    <source>
        <strain evidence="1 2">VITHBRA001</strain>
    </source>
</reference>
<sequence>MKCKSCDGSKHFNCKDCSGEGFRLVGNQPCITCDGQGVIACATCEGQGKVGFLKWLKSS</sequence>
<organism evidence="1 2">
    <name type="scientific">Metabacillus halosaccharovorans</name>
    <dbReference type="NCBI Taxonomy" id="930124"/>
    <lineage>
        <taxon>Bacteria</taxon>
        <taxon>Bacillati</taxon>
        <taxon>Bacillota</taxon>
        <taxon>Bacilli</taxon>
        <taxon>Bacillales</taxon>
        <taxon>Bacillaceae</taxon>
        <taxon>Metabacillus</taxon>
    </lineage>
</organism>
<dbReference type="EMBL" id="JAOYEY010000035">
    <property type="protein sequence ID" value="MCV9885902.1"/>
    <property type="molecule type" value="Genomic_DNA"/>
</dbReference>
<evidence type="ECO:0008006" key="3">
    <source>
        <dbReference type="Google" id="ProtNLM"/>
    </source>
</evidence>
<gene>
    <name evidence="1" type="ORF">OIH86_09555</name>
</gene>
<accession>A0ABT3DG01</accession>
<evidence type="ECO:0000313" key="2">
    <source>
        <dbReference type="Proteomes" id="UP001526147"/>
    </source>
</evidence>
<proteinExistence type="predicted"/>